<name>A0A9N8DUD6_9STRA</name>
<dbReference type="AlphaFoldDB" id="A0A9N8DUD6"/>
<sequence>MPARIQQIPTLVEILTWMNSMEEACTGTMTRSMQSCHMSTVFKKLEHHQRSKCTTKLGMCFLGAHSNFDVYDVDNLEHLQIIPGRESMPPGCCEIKYGWPVVSQDSFDEMMWECPWVNSTSLVTIIILP</sequence>
<evidence type="ECO:0000313" key="2">
    <source>
        <dbReference type="Proteomes" id="UP001153069"/>
    </source>
</evidence>
<organism evidence="1 2">
    <name type="scientific">Seminavis robusta</name>
    <dbReference type="NCBI Taxonomy" id="568900"/>
    <lineage>
        <taxon>Eukaryota</taxon>
        <taxon>Sar</taxon>
        <taxon>Stramenopiles</taxon>
        <taxon>Ochrophyta</taxon>
        <taxon>Bacillariophyta</taxon>
        <taxon>Bacillariophyceae</taxon>
        <taxon>Bacillariophycidae</taxon>
        <taxon>Naviculales</taxon>
        <taxon>Naviculaceae</taxon>
        <taxon>Seminavis</taxon>
    </lineage>
</organism>
<dbReference type="OrthoDB" id="441566at2759"/>
<comment type="caution">
    <text evidence="1">The sequence shown here is derived from an EMBL/GenBank/DDBJ whole genome shotgun (WGS) entry which is preliminary data.</text>
</comment>
<evidence type="ECO:0000313" key="1">
    <source>
        <dbReference type="EMBL" id="CAB9508852.1"/>
    </source>
</evidence>
<gene>
    <name evidence="1" type="ORF">SEMRO_364_G127011.1</name>
</gene>
<protein>
    <submittedName>
        <fullName evidence="1">Uncharacterized protein</fullName>
    </submittedName>
</protein>
<dbReference type="EMBL" id="CAICTM010000363">
    <property type="protein sequence ID" value="CAB9508852.1"/>
    <property type="molecule type" value="Genomic_DNA"/>
</dbReference>
<accession>A0A9N8DUD6</accession>
<keyword evidence="2" id="KW-1185">Reference proteome</keyword>
<proteinExistence type="predicted"/>
<reference evidence="1" key="1">
    <citation type="submission" date="2020-06" db="EMBL/GenBank/DDBJ databases">
        <authorList>
            <consortium name="Plant Systems Biology data submission"/>
        </authorList>
    </citation>
    <scope>NUCLEOTIDE SEQUENCE</scope>
    <source>
        <strain evidence="1">D6</strain>
    </source>
</reference>
<dbReference type="Proteomes" id="UP001153069">
    <property type="component" value="Unassembled WGS sequence"/>
</dbReference>